<evidence type="ECO:0000256" key="4">
    <source>
        <dbReference type="RuleBase" id="RU000383"/>
    </source>
</evidence>
<dbReference type="InterPro" id="IPR036915">
    <property type="entry name" value="Cyclin-like_sf"/>
</dbReference>
<proteinExistence type="inferred from homology"/>
<comment type="function">
    <text evidence="5">Binds to the catalytic subunit of the cyclin dependent kinases and is essential for their biological function.</text>
</comment>
<evidence type="ECO:0000313" key="9">
    <source>
        <dbReference type="Proteomes" id="UP000887458"/>
    </source>
</evidence>
<reference evidence="8 9" key="2">
    <citation type="journal article" date="2022" name="Mol. Biol. Evol.">
        <title>Comparative Genomics Reveals Insights into the Divergent Evolution of Astigmatic Mites and Household Pest Adaptations.</title>
        <authorList>
            <person name="Xiong Q."/>
            <person name="Wan A.T."/>
            <person name="Liu X."/>
            <person name="Fung C.S."/>
            <person name="Xiao X."/>
            <person name="Malainual N."/>
            <person name="Hou J."/>
            <person name="Wang L."/>
            <person name="Wang M."/>
            <person name="Yang K.Y."/>
            <person name="Cui Y."/>
            <person name="Leung E.L."/>
            <person name="Nong W."/>
            <person name="Shin S.K."/>
            <person name="Au S.W."/>
            <person name="Jeong K.Y."/>
            <person name="Chew F.T."/>
            <person name="Hui J.H."/>
            <person name="Leung T.F."/>
            <person name="Tungtrongchitr A."/>
            <person name="Zhong N."/>
            <person name="Liu Z."/>
            <person name="Tsui S.K."/>
        </authorList>
    </citation>
    <scope>NUCLEOTIDE SEQUENCE [LARGE SCALE GENOMIC DNA]</scope>
    <source>
        <strain evidence="8">Derp</strain>
    </source>
</reference>
<keyword evidence="3 5" id="KW-0131">Cell cycle</keyword>
<evidence type="ECO:0000256" key="5">
    <source>
        <dbReference type="RuleBase" id="RU311113"/>
    </source>
</evidence>
<evidence type="ECO:0000259" key="7">
    <source>
        <dbReference type="SMART" id="SM01332"/>
    </source>
</evidence>
<dbReference type="Proteomes" id="UP000887458">
    <property type="component" value="Unassembled WGS sequence"/>
</dbReference>
<dbReference type="InterPro" id="IPR013763">
    <property type="entry name" value="Cyclin-like_dom"/>
</dbReference>
<evidence type="ECO:0000256" key="3">
    <source>
        <dbReference type="ARBA" id="ARBA00023306"/>
    </source>
</evidence>
<dbReference type="Gene3D" id="1.10.472.10">
    <property type="entry name" value="Cyclin-like"/>
    <property type="match status" value="2"/>
</dbReference>
<name>A0ABQ8JV13_DERPT</name>
<evidence type="ECO:0000313" key="8">
    <source>
        <dbReference type="EMBL" id="KAH9426428.1"/>
    </source>
</evidence>
<dbReference type="InterPro" id="IPR004367">
    <property type="entry name" value="Cyclin_C-dom"/>
</dbReference>
<comment type="similarity">
    <text evidence="5">Belongs to the CKS family.</text>
</comment>
<evidence type="ECO:0000256" key="1">
    <source>
        <dbReference type="ARBA" id="ARBA00022618"/>
    </source>
</evidence>
<dbReference type="InterPro" id="IPR000789">
    <property type="entry name" value="Cyclin-dep_kinase_reg-sub"/>
</dbReference>
<dbReference type="InterPro" id="IPR048258">
    <property type="entry name" value="Cyclins_cyclin-box"/>
</dbReference>
<dbReference type="SMART" id="SM00385">
    <property type="entry name" value="CYCLIN"/>
    <property type="match status" value="2"/>
</dbReference>
<dbReference type="SMART" id="SM01084">
    <property type="entry name" value="CKS"/>
    <property type="match status" value="1"/>
</dbReference>
<dbReference type="CDD" id="cd20507">
    <property type="entry name" value="CYCLIN_CCNB1-like_rpt1"/>
    <property type="match status" value="1"/>
</dbReference>
<dbReference type="Pfam" id="PF01111">
    <property type="entry name" value="CKS"/>
    <property type="match status" value="1"/>
</dbReference>
<dbReference type="SUPFAM" id="SSF55637">
    <property type="entry name" value="Cell cycle regulatory proteins"/>
    <property type="match status" value="1"/>
</dbReference>
<dbReference type="Gene3D" id="3.30.170.10">
    <property type="entry name" value="Cyclin-dependent kinase, regulatory subunit"/>
    <property type="match status" value="1"/>
</dbReference>
<protein>
    <recommendedName>
        <fullName evidence="5">Cyclin-dependent kinases regulatory subunit</fullName>
    </recommendedName>
</protein>
<keyword evidence="2 4" id="KW-0195">Cyclin</keyword>
<dbReference type="InterPro" id="IPR039361">
    <property type="entry name" value="Cyclin"/>
</dbReference>
<evidence type="ECO:0000259" key="6">
    <source>
        <dbReference type="SMART" id="SM00385"/>
    </source>
</evidence>
<gene>
    <name evidence="8" type="primary">CCNB2</name>
    <name evidence="8" type="ORF">DERP_010997</name>
</gene>
<organism evidence="8 9">
    <name type="scientific">Dermatophagoides pteronyssinus</name>
    <name type="common">European house dust mite</name>
    <dbReference type="NCBI Taxonomy" id="6956"/>
    <lineage>
        <taxon>Eukaryota</taxon>
        <taxon>Metazoa</taxon>
        <taxon>Ecdysozoa</taxon>
        <taxon>Arthropoda</taxon>
        <taxon>Chelicerata</taxon>
        <taxon>Arachnida</taxon>
        <taxon>Acari</taxon>
        <taxon>Acariformes</taxon>
        <taxon>Sarcoptiformes</taxon>
        <taxon>Astigmata</taxon>
        <taxon>Psoroptidia</taxon>
        <taxon>Analgoidea</taxon>
        <taxon>Pyroglyphidae</taxon>
        <taxon>Dermatophagoidinae</taxon>
        <taxon>Dermatophagoides</taxon>
    </lineage>
</organism>
<sequence length="441" mass="50502">MFLSQNGHVFRSKIPVLKSRIGIDCGGGVGQQKSAVPCCKNTIPVKQQQIEKPQQVEKLQVENEPKPKVENIDSESDCFLLSNYAPDIYKYLHQLEKSLALEKNFLSIHNVVTPNMRAVLVNWINGIHRNFRLMPETFYLTISIIDRVLARESVEKSQLQLLGATAIFVAAKYEEIFYPDIKDIVAICDNLYTKHEILLMEIRILKVTNFELSGPSPLYFLRRGSKAAQVHSRVHMMGKFLCELSVIDYQCAQWLPSLVAATSLYVALKLNNDENSVSNGQKPADLSETSIWTPTIEHYTGYSIHDVRKYAGNLCRLLISSENSKHQNCRKKYSAAKCLNISNLSPNSMHFYYSDRYYDDKYEYRHVVLPKEYSKLIPRTHLMTEAEWRALGVTQSQGWIHYMIHEPEPHILLFRRPITGKSAPSQAKQIEADNAEFTNAN</sequence>
<dbReference type="PRINTS" id="PR00296">
    <property type="entry name" value="CYCLINKINASE"/>
</dbReference>
<dbReference type="PROSITE" id="PS00945">
    <property type="entry name" value="CKS_2"/>
    <property type="match status" value="1"/>
</dbReference>
<dbReference type="InterPro" id="IPR006671">
    <property type="entry name" value="Cyclin_N"/>
</dbReference>
<feature type="domain" description="Cyclin C-terminal" evidence="7">
    <location>
        <begin position="215"/>
        <end position="347"/>
    </location>
</feature>
<evidence type="ECO:0000256" key="2">
    <source>
        <dbReference type="ARBA" id="ARBA00023127"/>
    </source>
</evidence>
<dbReference type="SMART" id="SM01332">
    <property type="entry name" value="Cyclin_C"/>
    <property type="match status" value="1"/>
</dbReference>
<feature type="domain" description="Cyclin-like" evidence="6">
    <location>
        <begin position="219"/>
        <end position="316"/>
    </location>
</feature>
<dbReference type="EMBL" id="NJHN03000010">
    <property type="protein sequence ID" value="KAH9426428.1"/>
    <property type="molecule type" value="Genomic_DNA"/>
</dbReference>
<comment type="similarity">
    <text evidence="4">Belongs to the cyclin family.</text>
</comment>
<reference evidence="8 9" key="1">
    <citation type="journal article" date="2018" name="J. Allergy Clin. Immunol.">
        <title>High-quality assembly of Dermatophagoides pteronyssinus genome and transcriptome reveals a wide range of novel allergens.</title>
        <authorList>
            <person name="Liu X.Y."/>
            <person name="Yang K.Y."/>
            <person name="Wang M.Q."/>
            <person name="Kwok J.S."/>
            <person name="Zeng X."/>
            <person name="Yang Z."/>
            <person name="Xiao X.J."/>
            <person name="Lau C.P."/>
            <person name="Li Y."/>
            <person name="Huang Z.M."/>
            <person name="Ba J.G."/>
            <person name="Yim A.K."/>
            <person name="Ouyang C.Y."/>
            <person name="Ngai S.M."/>
            <person name="Chan T.F."/>
            <person name="Leung E.L."/>
            <person name="Liu L."/>
            <person name="Liu Z.G."/>
            <person name="Tsui S.K."/>
        </authorList>
    </citation>
    <scope>NUCLEOTIDE SEQUENCE [LARGE SCALE GENOMIC DNA]</scope>
    <source>
        <strain evidence="8">Derp</strain>
    </source>
</reference>
<feature type="domain" description="Cyclin-like" evidence="6">
    <location>
        <begin position="122"/>
        <end position="206"/>
    </location>
</feature>
<comment type="caution">
    <text evidence="8">The sequence shown here is derived from an EMBL/GenBank/DDBJ whole genome shotgun (WGS) entry which is preliminary data.</text>
</comment>
<dbReference type="PROSITE" id="PS00292">
    <property type="entry name" value="CYCLINS"/>
    <property type="match status" value="1"/>
</dbReference>
<dbReference type="PROSITE" id="PS00944">
    <property type="entry name" value="CKS_1"/>
    <property type="match status" value="1"/>
</dbReference>
<dbReference type="PANTHER" id="PTHR10177">
    <property type="entry name" value="CYCLINS"/>
    <property type="match status" value="1"/>
</dbReference>
<keyword evidence="1 5" id="KW-0132">Cell division</keyword>
<dbReference type="Pfam" id="PF02984">
    <property type="entry name" value="Cyclin_C"/>
    <property type="match status" value="1"/>
</dbReference>
<dbReference type="InterPro" id="IPR036858">
    <property type="entry name" value="Cyclin-dep_kinase_reg-sub_sf"/>
</dbReference>
<accession>A0ABQ8JV13</accession>
<dbReference type="Pfam" id="PF00134">
    <property type="entry name" value="Cyclin_N"/>
    <property type="match status" value="1"/>
</dbReference>
<keyword evidence="9" id="KW-1185">Reference proteome</keyword>
<dbReference type="SUPFAM" id="SSF47954">
    <property type="entry name" value="Cyclin-like"/>
    <property type="match status" value="2"/>
</dbReference>